<dbReference type="Proteomes" id="UP001175227">
    <property type="component" value="Unassembled WGS sequence"/>
</dbReference>
<keyword evidence="3" id="KW-1185">Reference proteome</keyword>
<dbReference type="EMBL" id="JAUEPR010000022">
    <property type="protein sequence ID" value="KAK0475848.1"/>
    <property type="molecule type" value="Genomic_DNA"/>
</dbReference>
<feature type="region of interest" description="Disordered" evidence="1">
    <location>
        <begin position="108"/>
        <end position="180"/>
    </location>
</feature>
<proteinExistence type="predicted"/>
<feature type="compositionally biased region" description="Polar residues" evidence="1">
    <location>
        <begin position="532"/>
        <end position="546"/>
    </location>
</feature>
<comment type="caution">
    <text evidence="2">The sequence shown here is derived from an EMBL/GenBank/DDBJ whole genome shotgun (WGS) entry which is preliminary data.</text>
</comment>
<evidence type="ECO:0000256" key="1">
    <source>
        <dbReference type="SAM" id="MobiDB-lite"/>
    </source>
</evidence>
<feature type="region of interest" description="Disordered" evidence="1">
    <location>
        <begin position="460"/>
        <end position="546"/>
    </location>
</feature>
<evidence type="ECO:0000313" key="2">
    <source>
        <dbReference type="EMBL" id="KAK0475848.1"/>
    </source>
</evidence>
<feature type="compositionally biased region" description="Polar residues" evidence="1">
    <location>
        <begin position="467"/>
        <end position="479"/>
    </location>
</feature>
<evidence type="ECO:0000313" key="3">
    <source>
        <dbReference type="Proteomes" id="UP001175227"/>
    </source>
</evidence>
<gene>
    <name evidence="2" type="ORF">IW261DRAFT_1595327</name>
</gene>
<dbReference type="AlphaFoldDB" id="A0AA39P1I9"/>
<accession>A0AA39P1I9</accession>
<protein>
    <submittedName>
        <fullName evidence="2">Uncharacterized protein</fullName>
    </submittedName>
</protein>
<sequence length="712" mass="78922">MESTLYQRYTWGIDVPVIGIVLSKTGCIGRVVFGIYDLTDPSSALRFAQFILGLQTHVKRIVEQCSRSTFRLFSWRLDSIDGQCGTEGTWERRIYSWLSDIPRPREGRSVLTPVPVSSPPHLSPNREMNRSRSATPSSHQHSSHSTRSRSLTRSEGKPPSAQRGRTADRSGSKRRSTSCSVLGRKAVEGIAPTNKLSWGSYSHDRKIISVAAIDLGANRRNDTVAADEINRMKAVYDQLTGYQAPPWESIEDMPSVDERMTMIRDHFFDQMQSCPRDTTLCTEHIKTIADTFSSLCWASVGGFSKMVAQRETNGAEAGHDWDFLMYLMYLSQSAINPSRPLLEHTISLSQNIVVDSFSQPEFAQSFMTCAQESIDLNDRAADSARDKFSIRSDVFLQANEAFTVSLTHARAVDRLFKSKTIHIDIRKRADIEPKTAVCDIILPFPLDTPHIESEPLIEVATPKSEDSNAANGSKTGNYWSSVSGPTKSKSSRNLANIQEARSSSEEREELMTTMIASVAPKGHATPEENDPQESQSGNLQNPCSVNCSETKGAKPLPSNTVNAVQPLVGLLLLAVLVGEYRKYSDSGFLKALIQTKIYIEASCRHLASLGITDHPVFGLATNGCEGAVLMGWYSQAKDVIYLMERNVRTFNISSPIQVYHFATFILRLRDYSQAVLKKKALEALGNAAGFEQKSWTKQAQNDRLGLDTGTPA</sequence>
<reference evidence="2" key="1">
    <citation type="submission" date="2023-06" db="EMBL/GenBank/DDBJ databases">
        <authorList>
            <consortium name="Lawrence Berkeley National Laboratory"/>
            <person name="Ahrendt S."/>
            <person name="Sahu N."/>
            <person name="Indic B."/>
            <person name="Wong-Bajracharya J."/>
            <person name="Merenyi Z."/>
            <person name="Ke H.-M."/>
            <person name="Monk M."/>
            <person name="Kocsube S."/>
            <person name="Drula E."/>
            <person name="Lipzen A."/>
            <person name="Balint B."/>
            <person name="Henrissat B."/>
            <person name="Andreopoulos B."/>
            <person name="Martin F.M."/>
            <person name="Harder C.B."/>
            <person name="Rigling D."/>
            <person name="Ford K.L."/>
            <person name="Foster G.D."/>
            <person name="Pangilinan J."/>
            <person name="Papanicolaou A."/>
            <person name="Barry K."/>
            <person name="LaButti K."/>
            <person name="Viragh M."/>
            <person name="Koriabine M."/>
            <person name="Yan M."/>
            <person name="Riley R."/>
            <person name="Champramary S."/>
            <person name="Plett K.L."/>
            <person name="Tsai I.J."/>
            <person name="Slot J."/>
            <person name="Sipos G."/>
            <person name="Plett J."/>
            <person name="Nagy L.G."/>
            <person name="Grigoriev I.V."/>
        </authorList>
    </citation>
    <scope>NUCLEOTIDE SEQUENCE</scope>
    <source>
        <strain evidence="2">ICMP 16352</strain>
    </source>
</reference>
<name>A0AA39P1I9_9AGAR</name>
<feature type="compositionally biased region" description="Low complexity" evidence="1">
    <location>
        <begin position="131"/>
        <end position="140"/>
    </location>
</feature>
<organism evidence="2 3">
    <name type="scientific">Armillaria novae-zelandiae</name>
    <dbReference type="NCBI Taxonomy" id="153914"/>
    <lineage>
        <taxon>Eukaryota</taxon>
        <taxon>Fungi</taxon>
        <taxon>Dikarya</taxon>
        <taxon>Basidiomycota</taxon>
        <taxon>Agaricomycotina</taxon>
        <taxon>Agaricomycetes</taxon>
        <taxon>Agaricomycetidae</taxon>
        <taxon>Agaricales</taxon>
        <taxon>Marasmiineae</taxon>
        <taxon>Physalacriaceae</taxon>
        <taxon>Armillaria</taxon>
    </lineage>
</organism>